<keyword evidence="7 8" id="KW-0472">Membrane</keyword>
<feature type="transmembrane region" description="Helical" evidence="8">
    <location>
        <begin position="37"/>
        <end position="58"/>
    </location>
</feature>
<accession>A0A211YPA0</accession>
<dbReference type="Gene3D" id="1.20.1300.10">
    <property type="entry name" value="Fumarate reductase/succinate dehydrogenase, transmembrane subunit"/>
    <property type="match status" value="1"/>
</dbReference>
<dbReference type="InterPro" id="IPR000701">
    <property type="entry name" value="SuccDH_FuR_B_TM-su"/>
</dbReference>
<evidence type="ECO:0000256" key="8">
    <source>
        <dbReference type="SAM" id="Phobius"/>
    </source>
</evidence>
<keyword evidence="5 8" id="KW-1133">Transmembrane helix</keyword>
<organism evidence="9 10">
    <name type="scientific">Pyrodictium delaneyi</name>
    <dbReference type="NCBI Taxonomy" id="1273541"/>
    <lineage>
        <taxon>Archaea</taxon>
        <taxon>Thermoproteota</taxon>
        <taxon>Thermoprotei</taxon>
        <taxon>Desulfurococcales</taxon>
        <taxon>Pyrodictiaceae</taxon>
        <taxon>Pyrodictium</taxon>
    </lineage>
</organism>
<evidence type="ECO:0000256" key="6">
    <source>
        <dbReference type="ARBA" id="ARBA00023004"/>
    </source>
</evidence>
<proteinExistence type="predicted"/>
<comment type="subcellular location">
    <subcellularLocation>
        <location evidence="1">Membrane</location>
    </subcellularLocation>
</comment>
<protein>
    <recommendedName>
        <fullName evidence="11">Succinate dehydrogenase</fullName>
    </recommendedName>
</protein>
<dbReference type="Pfam" id="PF01127">
    <property type="entry name" value="Sdh_cyt"/>
    <property type="match status" value="1"/>
</dbReference>
<dbReference type="Proteomes" id="UP000196694">
    <property type="component" value="Unassembled WGS sequence"/>
</dbReference>
<evidence type="ECO:0000256" key="5">
    <source>
        <dbReference type="ARBA" id="ARBA00022989"/>
    </source>
</evidence>
<evidence type="ECO:0000313" key="9">
    <source>
        <dbReference type="EMBL" id="OWJ54868.1"/>
    </source>
</evidence>
<comment type="caution">
    <text evidence="9">The sequence shown here is derived from an EMBL/GenBank/DDBJ whole genome shotgun (WGS) entry which is preliminary data.</text>
</comment>
<dbReference type="InterPro" id="IPR034804">
    <property type="entry name" value="SQR/QFR_C/D"/>
</dbReference>
<keyword evidence="3 8" id="KW-0812">Transmembrane</keyword>
<sequence length="148" mass="15835">MEARREEVLDQPRGDAGVARLRVPNNPERLAYRLHRVTGLILLAYFMAHAVSMGGMLAGYTWLAEPAAAIVSSKTLRFAVAAAAAFHGLNGLRLILVEALGLGLGKPGIPRPPYISTSLRSAQRLLLHFVVVLAGLAAALAAYLLIAW</sequence>
<evidence type="ECO:0000256" key="1">
    <source>
        <dbReference type="ARBA" id="ARBA00004370"/>
    </source>
</evidence>
<keyword evidence="2" id="KW-0349">Heme</keyword>
<feature type="transmembrane region" description="Helical" evidence="8">
    <location>
        <begin position="78"/>
        <end position="104"/>
    </location>
</feature>
<evidence type="ECO:0000256" key="3">
    <source>
        <dbReference type="ARBA" id="ARBA00022692"/>
    </source>
</evidence>
<evidence type="ECO:0000256" key="7">
    <source>
        <dbReference type="ARBA" id="ARBA00023136"/>
    </source>
</evidence>
<dbReference type="GO" id="GO:0016020">
    <property type="term" value="C:membrane"/>
    <property type="evidence" value="ECO:0007669"/>
    <property type="project" value="UniProtKB-SubCell"/>
</dbReference>
<keyword evidence="6" id="KW-0408">Iron</keyword>
<keyword evidence="10" id="KW-1185">Reference proteome</keyword>
<evidence type="ECO:0000313" key="10">
    <source>
        <dbReference type="Proteomes" id="UP000196694"/>
    </source>
</evidence>
<evidence type="ECO:0008006" key="11">
    <source>
        <dbReference type="Google" id="ProtNLM"/>
    </source>
</evidence>
<feature type="transmembrane region" description="Helical" evidence="8">
    <location>
        <begin position="125"/>
        <end position="146"/>
    </location>
</feature>
<dbReference type="SUPFAM" id="SSF81343">
    <property type="entry name" value="Fumarate reductase respiratory complex transmembrane subunits"/>
    <property type="match status" value="1"/>
</dbReference>
<name>A0A211YPA0_9CREN</name>
<evidence type="ECO:0000256" key="2">
    <source>
        <dbReference type="ARBA" id="ARBA00022617"/>
    </source>
</evidence>
<dbReference type="EMBL" id="NCQP01000002">
    <property type="protein sequence ID" value="OWJ54868.1"/>
    <property type="molecule type" value="Genomic_DNA"/>
</dbReference>
<evidence type="ECO:0000256" key="4">
    <source>
        <dbReference type="ARBA" id="ARBA00022723"/>
    </source>
</evidence>
<reference evidence="9 10" key="1">
    <citation type="submission" date="2017-05" db="EMBL/GenBank/DDBJ databases">
        <title>The draft genome of the hyperthermophilic archaeon 'Pyrodictium delaneyi strain Hulk', an iron and nitrate reducer, reveals the capacity for sulfate reduction.</title>
        <authorList>
            <person name="Demey L.M."/>
            <person name="Miller C."/>
            <person name="Manzella M."/>
            <person name="Reguera G."/>
            <person name="Kashefi K."/>
        </authorList>
    </citation>
    <scope>NUCLEOTIDE SEQUENCE [LARGE SCALE GENOMIC DNA]</scope>
    <source>
        <strain evidence="9 10">Hulk</strain>
    </source>
</reference>
<gene>
    <name evidence="9" type="ORF">Pdsh_03925</name>
</gene>
<dbReference type="AlphaFoldDB" id="A0A211YPA0"/>
<dbReference type="GO" id="GO:0046872">
    <property type="term" value="F:metal ion binding"/>
    <property type="evidence" value="ECO:0007669"/>
    <property type="project" value="UniProtKB-KW"/>
</dbReference>
<keyword evidence="4" id="KW-0479">Metal-binding</keyword>